<proteinExistence type="predicted"/>
<dbReference type="Proteomes" id="UP000076078">
    <property type="component" value="Unassembled WGS sequence"/>
</dbReference>
<sequence length="77" mass="8433">MGIYSYIGDNDMGWVKKKGADSHAKPRPEKQTKMKLIDDVNTTQFLKTPKEALNLKLDGDIKKGGNKTGNINVGGGR</sequence>
<accession>A0A151Z9M9</accession>
<dbReference type="OrthoDB" id="14083at2759"/>
<evidence type="ECO:0000313" key="2">
    <source>
        <dbReference type="Proteomes" id="UP000076078"/>
    </source>
</evidence>
<evidence type="ECO:0000313" key="1">
    <source>
        <dbReference type="EMBL" id="KYQ90574.1"/>
    </source>
</evidence>
<comment type="caution">
    <text evidence="1">The sequence shown here is derived from an EMBL/GenBank/DDBJ whole genome shotgun (WGS) entry which is preliminary data.</text>
</comment>
<dbReference type="FunCoup" id="A0A151Z9M9">
    <property type="interactions" value="372"/>
</dbReference>
<dbReference type="EMBL" id="LODT01000037">
    <property type="protein sequence ID" value="KYQ90574.1"/>
    <property type="molecule type" value="Genomic_DNA"/>
</dbReference>
<keyword evidence="2" id="KW-1185">Reference proteome</keyword>
<protein>
    <submittedName>
        <fullName evidence="1">Uncharacterized protein</fullName>
    </submittedName>
</protein>
<reference evidence="1 2" key="1">
    <citation type="submission" date="2015-12" db="EMBL/GenBank/DDBJ databases">
        <title>Dictyostelia acquired genes for synthesis and detection of signals that induce cell-type specialization by lateral gene transfer from prokaryotes.</title>
        <authorList>
            <person name="Gloeckner G."/>
            <person name="Schaap P."/>
        </authorList>
    </citation>
    <scope>NUCLEOTIDE SEQUENCE [LARGE SCALE GENOMIC DNA]</scope>
    <source>
        <strain evidence="1 2">TK</strain>
    </source>
</reference>
<name>A0A151Z9M9_TIELA</name>
<organism evidence="1 2">
    <name type="scientific">Tieghemostelium lacteum</name>
    <name type="common">Slime mold</name>
    <name type="synonym">Dictyostelium lacteum</name>
    <dbReference type="NCBI Taxonomy" id="361077"/>
    <lineage>
        <taxon>Eukaryota</taxon>
        <taxon>Amoebozoa</taxon>
        <taxon>Evosea</taxon>
        <taxon>Eumycetozoa</taxon>
        <taxon>Dictyostelia</taxon>
        <taxon>Dictyosteliales</taxon>
        <taxon>Raperosteliaceae</taxon>
        <taxon>Tieghemostelium</taxon>
    </lineage>
</organism>
<dbReference type="AlphaFoldDB" id="A0A151Z9M9"/>
<dbReference type="InParanoid" id="A0A151Z9M9"/>
<gene>
    <name evidence="1" type="ORF">DLAC_09204</name>
</gene>